<evidence type="ECO:0000259" key="2">
    <source>
        <dbReference type="PROSITE" id="PS51857"/>
    </source>
</evidence>
<feature type="domain" description="CSD" evidence="2">
    <location>
        <begin position="77"/>
        <end position="142"/>
    </location>
</feature>
<name>A0A813LH35_POLGL</name>
<proteinExistence type="predicted"/>
<dbReference type="Gene3D" id="2.40.50.140">
    <property type="entry name" value="Nucleic acid-binding proteins"/>
    <property type="match status" value="1"/>
</dbReference>
<dbReference type="InterPro" id="IPR002059">
    <property type="entry name" value="CSP_DNA-bd"/>
</dbReference>
<protein>
    <recommendedName>
        <fullName evidence="2">CSD domain-containing protein</fullName>
    </recommendedName>
</protein>
<dbReference type="Proteomes" id="UP000626109">
    <property type="component" value="Unassembled WGS sequence"/>
</dbReference>
<sequence>MVLRENTQVTIWRLPICPFARWANFAVAQRSQAQSQKEKEAEESDGDDYPPGPSPNINHPHYRPPDMEPVSGLTDKRFVGVMYLWFEDKGYGFIECPEITKRFGQDAFLHKTQRKGFKRGQYVSFSVYLNYRGKPQATELRKALKPQPGDESLALRICVLVLGIEI</sequence>
<dbReference type="SUPFAM" id="SSF50249">
    <property type="entry name" value="Nucleic acid-binding proteins"/>
    <property type="match status" value="1"/>
</dbReference>
<dbReference type="EMBL" id="CAJNNW010036104">
    <property type="protein sequence ID" value="CAE8732031.1"/>
    <property type="molecule type" value="Genomic_DNA"/>
</dbReference>
<dbReference type="PROSITE" id="PS51857">
    <property type="entry name" value="CSD_2"/>
    <property type="match status" value="1"/>
</dbReference>
<dbReference type="AlphaFoldDB" id="A0A813LH35"/>
<reference evidence="3" key="1">
    <citation type="submission" date="2021-02" db="EMBL/GenBank/DDBJ databases">
        <authorList>
            <person name="Dougan E. K."/>
            <person name="Rhodes N."/>
            <person name="Thang M."/>
            <person name="Chan C."/>
        </authorList>
    </citation>
    <scope>NUCLEOTIDE SEQUENCE</scope>
</reference>
<evidence type="ECO:0000256" key="1">
    <source>
        <dbReference type="SAM" id="MobiDB-lite"/>
    </source>
</evidence>
<organism evidence="3 4">
    <name type="scientific">Polarella glacialis</name>
    <name type="common">Dinoflagellate</name>
    <dbReference type="NCBI Taxonomy" id="89957"/>
    <lineage>
        <taxon>Eukaryota</taxon>
        <taxon>Sar</taxon>
        <taxon>Alveolata</taxon>
        <taxon>Dinophyceae</taxon>
        <taxon>Suessiales</taxon>
        <taxon>Suessiaceae</taxon>
        <taxon>Polarella</taxon>
    </lineage>
</organism>
<gene>
    <name evidence="3" type="ORF">PGLA2088_LOCUS46232</name>
</gene>
<feature type="region of interest" description="Disordered" evidence="1">
    <location>
        <begin position="31"/>
        <end position="69"/>
    </location>
</feature>
<evidence type="ECO:0000313" key="4">
    <source>
        <dbReference type="Proteomes" id="UP000626109"/>
    </source>
</evidence>
<accession>A0A813LH35</accession>
<comment type="caution">
    <text evidence="3">The sequence shown here is derived from an EMBL/GenBank/DDBJ whole genome shotgun (WGS) entry which is preliminary data.</text>
</comment>
<dbReference type="InterPro" id="IPR012340">
    <property type="entry name" value="NA-bd_OB-fold"/>
</dbReference>
<dbReference type="GO" id="GO:0003676">
    <property type="term" value="F:nucleic acid binding"/>
    <property type="evidence" value="ECO:0007669"/>
    <property type="project" value="InterPro"/>
</dbReference>
<evidence type="ECO:0000313" key="3">
    <source>
        <dbReference type="EMBL" id="CAE8732031.1"/>
    </source>
</evidence>